<evidence type="ECO:0000256" key="2">
    <source>
        <dbReference type="ARBA" id="ARBA00005019"/>
    </source>
</evidence>
<evidence type="ECO:0000256" key="1">
    <source>
        <dbReference type="ARBA" id="ARBA00002324"/>
    </source>
</evidence>
<evidence type="ECO:0000256" key="7">
    <source>
        <dbReference type="ARBA" id="ARBA00022741"/>
    </source>
</evidence>
<name>A0A3A9JPB5_9PROT</name>
<keyword evidence="5 11" id="KW-0808">Transferase</keyword>
<dbReference type="RefSeq" id="WP_120641216.1">
    <property type="nucleotide sequence ID" value="NZ_RAQU01000395.1"/>
</dbReference>
<dbReference type="Gene3D" id="3.40.50.620">
    <property type="entry name" value="HUPs"/>
    <property type="match status" value="1"/>
</dbReference>
<keyword evidence="9 11" id="KW-0520">NAD</keyword>
<comment type="function">
    <text evidence="1 11">Catalyzes the reversible adenylation of nicotinate mononucleotide (NaMN) to nicotinic acid adenine dinucleotide (NaAD).</text>
</comment>
<evidence type="ECO:0000256" key="11">
    <source>
        <dbReference type="HAMAP-Rule" id="MF_00244"/>
    </source>
</evidence>
<dbReference type="EMBL" id="RAQU01000395">
    <property type="protein sequence ID" value="RKK00759.1"/>
    <property type="molecule type" value="Genomic_DNA"/>
</dbReference>
<gene>
    <name evidence="11" type="primary">nadD</name>
    <name evidence="14" type="ORF">D6Z83_27490</name>
    <name evidence="15" type="ORF">EBE87_04185</name>
</gene>
<dbReference type="GO" id="GO:0009435">
    <property type="term" value="P:NAD+ biosynthetic process"/>
    <property type="evidence" value="ECO:0007669"/>
    <property type="project" value="UniProtKB-UniRule"/>
</dbReference>
<dbReference type="Proteomes" id="UP000278036">
    <property type="component" value="Unassembled WGS sequence"/>
</dbReference>
<dbReference type="NCBIfam" id="NF000843">
    <property type="entry name" value="PRK00071.2-2"/>
    <property type="match status" value="1"/>
</dbReference>
<dbReference type="InterPro" id="IPR014729">
    <property type="entry name" value="Rossmann-like_a/b/a_fold"/>
</dbReference>
<dbReference type="Pfam" id="PF01467">
    <property type="entry name" value="CTP_transf_like"/>
    <property type="match status" value="1"/>
</dbReference>
<dbReference type="HAMAP" id="MF_00244">
    <property type="entry name" value="NaMN_adenylyltr"/>
    <property type="match status" value="1"/>
</dbReference>
<keyword evidence="7 11" id="KW-0547">Nucleotide-binding</keyword>
<reference evidence="14 17" key="1">
    <citation type="submission" date="2018-09" db="EMBL/GenBank/DDBJ databases">
        <title>Roseomonas sp. nov., isolated from feces of Tibetan antelopes in the Qinghai-Tibet plateau, China.</title>
        <authorList>
            <person name="Tian Z."/>
        </authorList>
    </citation>
    <scope>NUCLEOTIDE SEQUENCE [LARGE SCALE GENOMIC DNA]</scope>
    <source>
        <strain evidence="15 16">Z23</strain>
        <strain evidence="14 17">Z24</strain>
    </source>
</reference>
<evidence type="ECO:0000259" key="13">
    <source>
        <dbReference type="Pfam" id="PF01467"/>
    </source>
</evidence>
<evidence type="ECO:0000256" key="9">
    <source>
        <dbReference type="ARBA" id="ARBA00023027"/>
    </source>
</evidence>
<evidence type="ECO:0000256" key="5">
    <source>
        <dbReference type="ARBA" id="ARBA00022679"/>
    </source>
</evidence>
<evidence type="ECO:0000256" key="12">
    <source>
        <dbReference type="SAM" id="MobiDB-lite"/>
    </source>
</evidence>
<keyword evidence="4 11" id="KW-0662">Pyridine nucleotide biosynthesis</keyword>
<dbReference type="GO" id="GO:0005524">
    <property type="term" value="F:ATP binding"/>
    <property type="evidence" value="ECO:0007669"/>
    <property type="project" value="UniProtKB-KW"/>
</dbReference>
<dbReference type="SUPFAM" id="SSF52374">
    <property type="entry name" value="Nucleotidylyl transferase"/>
    <property type="match status" value="1"/>
</dbReference>
<evidence type="ECO:0000313" key="17">
    <source>
        <dbReference type="Proteomes" id="UP000278036"/>
    </source>
</evidence>
<dbReference type="EC" id="2.7.7.18" evidence="11"/>
<dbReference type="AlphaFoldDB" id="A0A3A9JPB5"/>
<feature type="domain" description="Cytidyltransferase-like" evidence="13">
    <location>
        <begin position="20"/>
        <end position="197"/>
    </location>
</feature>
<keyword evidence="6 11" id="KW-0548">Nucleotidyltransferase</keyword>
<keyword evidence="8 11" id="KW-0067">ATP-binding</keyword>
<dbReference type="InterPro" id="IPR004821">
    <property type="entry name" value="Cyt_trans-like"/>
</dbReference>
<evidence type="ECO:0000256" key="10">
    <source>
        <dbReference type="ARBA" id="ARBA00048721"/>
    </source>
</evidence>
<dbReference type="EMBL" id="RFLX01000002">
    <property type="protein sequence ID" value="RMI26483.1"/>
    <property type="molecule type" value="Genomic_DNA"/>
</dbReference>
<protein>
    <recommendedName>
        <fullName evidence="11">Probable nicotinate-nucleotide adenylyltransferase</fullName>
        <ecNumber evidence="11">2.7.7.18</ecNumber>
    </recommendedName>
    <alternativeName>
        <fullName evidence="11">Deamido-NAD(+) diphosphorylase</fullName>
    </alternativeName>
    <alternativeName>
        <fullName evidence="11">Deamido-NAD(+) pyrophosphorylase</fullName>
    </alternativeName>
    <alternativeName>
        <fullName evidence="11">Nicotinate mononucleotide adenylyltransferase</fullName>
        <shortName evidence="11">NaMN adenylyltransferase</shortName>
    </alternativeName>
</protein>
<keyword evidence="16" id="KW-1185">Reference proteome</keyword>
<dbReference type="GO" id="GO:0004515">
    <property type="term" value="F:nicotinate-nucleotide adenylyltransferase activity"/>
    <property type="evidence" value="ECO:0007669"/>
    <property type="project" value="UniProtKB-UniRule"/>
</dbReference>
<comment type="similarity">
    <text evidence="3 11">Belongs to the NadD family.</text>
</comment>
<comment type="catalytic activity">
    <reaction evidence="10 11">
        <text>nicotinate beta-D-ribonucleotide + ATP + H(+) = deamido-NAD(+) + diphosphate</text>
        <dbReference type="Rhea" id="RHEA:22860"/>
        <dbReference type="ChEBI" id="CHEBI:15378"/>
        <dbReference type="ChEBI" id="CHEBI:30616"/>
        <dbReference type="ChEBI" id="CHEBI:33019"/>
        <dbReference type="ChEBI" id="CHEBI:57502"/>
        <dbReference type="ChEBI" id="CHEBI:58437"/>
        <dbReference type="EC" id="2.7.7.18"/>
    </reaction>
</comment>
<organism evidence="14 17">
    <name type="scientific">Teichococcus wenyumeiae</name>
    <dbReference type="NCBI Taxonomy" id="2478470"/>
    <lineage>
        <taxon>Bacteria</taxon>
        <taxon>Pseudomonadati</taxon>
        <taxon>Pseudomonadota</taxon>
        <taxon>Alphaproteobacteria</taxon>
        <taxon>Acetobacterales</taxon>
        <taxon>Roseomonadaceae</taxon>
        <taxon>Roseomonas</taxon>
    </lineage>
</organism>
<evidence type="ECO:0000256" key="8">
    <source>
        <dbReference type="ARBA" id="ARBA00022840"/>
    </source>
</evidence>
<dbReference type="InterPro" id="IPR005248">
    <property type="entry name" value="NadD/NMNAT"/>
</dbReference>
<dbReference type="UniPathway" id="UPA00253">
    <property type="reaction ID" value="UER00332"/>
</dbReference>
<dbReference type="FunCoup" id="A0A3A9JPB5">
    <property type="interactions" value="328"/>
</dbReference>
<evidence type="ECO:0000313" key="15">
    <source>
        <dbReference type="EMBL" id="RMI26483.1"/>
    </source>
</evidence>
<dbReference type="PANTHER" id="PTHR39321:SF3">
    <property type="entry name" value="PHOSPHOPANTETHEINE ADENYLYLTRANSFERASE"/>
    <property type="match status" value="1"/>
</dbReference>
<dbReference type="CDD" id="cd02165">
    <property type="entry name" value="NMNAT"/>
    <property type="match status" value="1"/>
</dbReference>
<proteinExistence type="inferred from homology"/>
<dbReference type="OrthoDB" id="5295945at2"/>
<dbReference type="Proteomes" id="UP000274097">
    <property type="component" value="Unassembled WGS sequence"/>
</dbReference>
<evidence type="ECO:0000313" key="14">
    <source>
        <dbReference type="EMBL" id="RKK00759.1"/>
    </source>
</evidence>
<evidence type="ECO:0000256" key="3">
    <source>
        <dbReference type="ARBA" id="ARBA00009014"/>
    </source>
</evidence>
<evidence type="ECO:0000256" key="4">
    <source>
        <dbReference type="ARBA" id="ARBA00022642"/>
    </source>
</evidence>
<comment type="pathway">
    <text evidence="2 11">Cofactor biosynthesis; NAD(+) biosynthesis; deamido-NAD(+) from nicotinate D-ribonucleotide: step 1/1.</text>
</comment>
<dbReference type="PANTHER" id="PTHR39321">
    <property type="entry name" value="NICOTINATE-NUCLEOTIDE ADENYLYLTRANSFERASE-RELATED"/>
    <property type="match status" value="1"/>
</dbReference>
<feature type="region of interest" description="Disordered" evidence="12">
    <location>
        <begin position="205"/>
        <end position="233"/>
    </location>
</feature>
<evidence type="ECO:0000256" key="6">
    <source>
        <dbReference type="ARBA" id="ARBA00022695"/>
    </source>
</evidence>
<evidence type="ECO:0000313" key="16">
    <source>
        <dbReference type="Proteomes" id="UP000274097"/>
    </source>
</evidence>
<sequence>MRPPFEPARFGDRRRLRIGLLGGSFNPAHEGHQHVARMALRALRLDQVWMMVSPGNPLKPARGMAPFAERLASARRMAQPPRILATGIEAALGERYSARTLAKLATRFPLARFVWIIGADNLWQLPRWRQWQALVAQTPVAVLPRPGWTRKALAGQAARRLRRFRQKRPGQMPKHGPAWTLVPARENSASATAIRARAALNAPGEKVQGIDAGGQPPSRAIQIANRVNADTRD</sequence>
<comment type="caution">
    <text evidence="14">The sequence shown here is derived from an EMBL/GenBank/DDBJ whole genome shotgun (WGS) entry which is preliminary data.</text>
</comment>
<accession>A0A3A9JPB5</accession>
<dbReference type="InParanoid" id="A0A3A9JPB5"/>